<feature type="modified residue" description="4-aspartylphosphate" evidence="2">
    <location>
        <position position="51"/>
    </location>
</feature>
<dbReference type="GO" id="GO:0016791">
    <property type="term" value="F:phosphatase activity"/>
    <property type="evidence" value="ECO:0007669"/>
    <property type="project" value="TreeGrafter"/>
</dbReference>
<dbReference type="InterPro" id="IPR036457">
    <property type="entry name" value="PPM-type-like_dom_sf"/>
</dbReference>
<accession>A0A0P1FZR0</accession>
<dbReference type="AlphaFoldDB" id="A0A0P1FZR0"/>
<sequence length="410" mass="45492">MRVLIVDDSKLQRRILTASLQRWGYQTVEAESAEEALEKCSEEMPDMVLSDWMMPGMDGLDFCQAFRKLPRQSYGYFILLTSKSEKEAVAKGLDCGADDFLTKPVNASELRARLNAGDRVLQMERELTEKNALISQTLKKLQCLYDDIERDLIEAKKLQQSLMREKTRDFGTATVSLLLRSSSHVGGDLVGFFPINDAKMGVYAIDVSGHGISSALLTARLAGHLSSTVPEQNVALTKDENGNFVPLPPTEVITKLNRMVLTEMETEHYFTMLLAELDLETGKVSLAQAGHPYPIVLRADGRCSEIGVGGMPVGLLEDARFEQCELTLNPGDRLIIQSDGITECTDSKGNMLEAHELHRNLSAVREFEGPQFLDALVQRLSEFTGSDQFDDDVSAVLLDYRGGQNCARKC</sequence>
<dbReference type="Pfam" id="PF07228">
    <property type="entry name" value="SpoIIE"/>
    <property type="match status" value="1"/>
</dbReference>
<dbReference type="PANTHER" id="PTHR43156:SF2">
    <property type="entry name" value="STAGE II SPORULATION PROTEIN E"/>
    <property type="match status" value="1"/>
</dbReference>
<dbReference type="STRING" id="53501.SAMN04488043_10280"/>
<dbReference type="SUPFAM" id="SSF81606">
    <property type="entry name" value="PP2C-like"/>
    <property type="match status" value="1"/>
</dbReference>
<dbReference type="PANTHER" id="PTHR43156">
    <property type="entry name" value="STAGE II SPORULATION PROTEIN E-RELATED"/>
    <property type="match status" value="1"/>
</dbReference>
<keyword evidence="1" id="KW-0378">Hydrolase</keyword>
<dbReference type="Gene3D" id="3.60.40.10">
    <property type="entry name" value="PPM-type phosphatase domain"/>
    <property type="match status" value="1"/>
</dbReference>
<feature type="coiled-coil region" evidence="3">
    <location>
        <begin position="138"/>
        <end position="165"/>
    </location>
</feature>
<keyword evidence="2" id="KW-0597">Phosphoprotein</keyword>
<keyword evidence="6" id="KW-1185">Reference proteome</keyword>
<evidence type="ECO:0000259" key="4">
    <source>
        <dbReference type="PROSITE" id="PS50110"/>
    </source>
</evidence>
<dbReference type="EMBL" id="CYSA01000015">
    <property type="protein sequence ID" value="CUH64949.1"/>
    <property type="molecule type" value="Genomic_DNA"/>
</dbReference>
<evidence type="ECO:0000313" key="5">
    <source>
        <dbReference type="EMBL" id="CUH64949.1"/>
    </source>
</evidence>
<evidence type="ECO:0000313" key="6">
    <source>
        <dbReference type="Proteomes" id="UP000051587"/>
    </source>
</evidence>
<dbReference type="RefSeq" id="WP_058262312.1">
    <property type="nucleotide sequence ID" value="NZ_CYSA01000015.1"/>
</dbReference>
<dbReference type="InterPro" id="IPR001789">
    <property type="entry name" value="Sig_transdc_resp-reg_receiver"/>
</dbReference>
<dbReference type="Proteomes" id="UP000051587">
    <property type="component" value="Unassembled WGS sequence"/>
</dbReference>
<organism evidence="5 6">
    <name type="scientific">Thalassovita gelatinovora</name>
    <name type="common">Thalassobius gelatinovorus</name>
    <dbReference type="NCBI Taxonomy" id="53501"/>
    <lineage>
        <taxon>Bacteria</taxon>
        <taxon>Pseudomonadati</taxon>
        <taxon>Pseudomonadota</taxon>
        <taxon>Alphaproteobacteria</taxon>
        <taxon>Rhodobacterales</taxon>
        <taxon>Roseobacteraceae</taxon>
        <taxon>Thalassovita</taxon>
    </lineage>
</organism>
<evidence type="ECO:0000256" key="1">
    <source>
        <dbReference type="ARBA" id="ARBA00022801"/>
    </source>
</evidence>
<dbReference type="InterPro" id="IPR052016">
    <property type="entry name" value="Bact_Sigma-Reg"/>
</dbReference>
<reference evidence="5 6" key="1">
    <citation type="submission" date="2015-09" db="EMBL/GenBank/DDBJ databases">
        <authorList>
            <consortium name="Swine Surveillance"/>
        </authorList>
    </citation>
    <scope>NUCLEOTIDE SEQUENCE [LARGE SCALE GENOMIC DNA]</scope>
    <source>
        <strain evidence="5 6">CECT 4357</strain>
    </source>
</reference>
<dbReference type="PROSITE" id="PS50110">
    <property type="entry name" value="RESPONSE_REGULATORY"/>
    <property type="match status" value="1"/>
</dbReference>
<gene>
    <name evidence="5" type="primary">phoB_2</name>
    <name evidence="5" type="ORF">TG4357_01595</name>
</gene>
<evidence type="ECO:0000256" key="2">
    <source>
        <dbReference type="PROSITE-ProRule" id="PRU00169"/>
    </source>
</evidence>
<name>A0A0P1FZR0_THAGE</name>
<dbReference type="SUPFAM" id="SSF52172">
    <property type="entry name" value="CheY-like"/>
    <property type="match status" value="1"/>
</dbReference>
<keyword evidence="3" id="KW-0175">Coiled coil</keyword>
<dbReference type="InterPro" id="IPR001932">
    <property type="entry name" value="PPM-type_phosphatase-like_dom"/>
</dbReference>
<evidence type="ECO:0000256" key="3">
    <source>
        <dbReference type="SAM" id="Coils"/>
    </source>
</evidence>
<protein>
    <submittedName>
        <fullName evidence="5">Phosphate regulon transcriptional regulatory protein PhoB</fullName>
    </submittedName>
</protein>
<proteinExistence type="predicted"/>
<dbReference type="InterPro" id="IPR011006">
    <property type="entry name" value="CheY-like_superfamily"/>
</dbReference>
<feature type="domain" description="Response regulatory" evidence="4">
    <location>
        <begin position="2"/>
        <end position="118"/>
    </location>
</feature>
<dbReference type="GO" id="GO:0000160">
    <property type="term" value="P:phosphorelay signal transduction system"/>
    <property type="evidence" value="ECO:0007669"/>
    <property type="project" value="InterPro"/>
</dbReference>
<dbReference type="OrthoDB" id="9811749at2"/>
<dbReference type="Gene3D" id="3.40.50.2300">
    <property type="match status" value="1"/>
</dbReference>
<dbReference type="Pfam" id="PF00072">
    <property type="entry name" value="Response_reg"/>
    <property type="match status" value="1"/>
</dbReference>
<dbReference type="SMART" id="SM00331">
    <property type="entry name" value="PP2C_SIG"/>
    <property type="match status" value="1"/>
</dbReference>
<dbReference type="SMART" id="SM00448">
    <property type="entry name" value="REC"/>
    <property type="match status" value="1"/>
</dbReference>